<evidence type="ECO:0000313" key="2">
    <source>
        <dbReference type="Proteomes" id="UP001152795"/>
    </source>
</evidence>
<reference evidence="1" key="1">
    <citation type="submission" date="2020-04" db="EMBL/GenBank/DDBJ databases">
        <authorList>
            <person name="Alioto T."/>
            <person name="Alioto T."/>
            <person name="Gomez Garrido J."/>
        </authorList>
    </citation>
    <scope>NUCLEOTIDE SEQUENCE</scope>
    <source>
        <strain evidence="1">A484AB</strain>
    </source>
</reference>
<dbReference type="EMBL" id="CACRXK020007760">
    <property type="protein sequence ID" value="CAB4013114.1"/>
    <property type="molecule type" value="Genomic_DNA"/>
</dbReference>
<dbReference type="AlphaFoldDB" id="A0A6S7I3U7"/>
<protein>
    <submittedName>
        <fullName evidence="1">Uncharacterized protein</fullName>
    </submittedName>
</protein>
<comment type="caution">
    <text evidence="1">The sequence shown here is derived from an EMBL/GenBank/DDBJ whole genome shotgun (WGS) entry which is preliminary data.</text>
</comment>
<evidence type="ECO:0000313" key="1">
    <source>
        <dbReference type="EMBL" id="CAB4013114.1"/>
    </source>
</evidence>
<feature type="non-terminal residue" evidence="1">
    <location>
        <position position="113"/>
    </location>
</feature>
<dbReference type="Proteomes" id="UP001152795">
    <property type="component" value="Unassembled WGS sequence"/>
</dbReference>
<gene>
    <name evidence="1" type="ORF">PACLA_8A084136</name>
</gene>
<name>A0A6S7I3U7_PARCT</name>
<sequence length="113" mass="12739">MFHGTRHISGQIVETCVITKKFPVLAKQCINEESSLAVYQLFQKLRGVMSFDNDVSLSEGVGGVGKEGTTQHTESQVLAVQYLIKVEVNKRCGLMYSRFVAEKKNREITFEHD</sequence>
<accession>A0A6S7I3U7</accession>
<proteinExistence type="predicted"/>
<keyword evidence="2" id="KW-1185">Reference proteome</keyword>
<organism evidence="1 2">
    <name type="scientific">Paramuricea clavata</name>
    <name type="common">Red gorgonian</name>
    <name type="synonym">Violescent sea-whip</name>
    <dbReference type="NCBI Taxonomy" id="317549"/>
    <lineage>
        <taxon>Eukaryota</taxon>
        <taxon>Metazoa</taxon>
        <taxon>Cnidaria</taxon>
        <taxon>Anthozoa</taxon>
        <taxon>Octocorallia</taxon>
        <taxon>Malacalcyonacea</taxon>
        <taxon>Plexauridae</taxon>
        <taxon>Paramuricea</taxon>
    </lineage>
</organism>